<evidence type="ECO:0000313" key="1">
    <source>
        <dbReference type="EMBL" id="MBX65234.1"/>
    </source>
</evidence>
<proteinExistence type="predicted"/>
<accession>A0A2P2QEA6</accession>
<name>A0A2P2QEA6_RHIMU</name>
<sequence length="37" mass="4258">MKINCITLDSKEYQTSRIFTDYLYSEGSQALSHSLTI</sequence>
<dbReference type="EMBL" id="GGEC01084750">
    <property type="protein sequence ID" value="MBX65234.1"/>
    <property type="molecule type" value="Transcribed_RNA"/>
</dbReference>
<organism evidence="1">
    <name type="scientific">Rhizophora mucronata</name>
    <name type="common">Asiatic mangrove</name>
    <dbReference type="NCBI Taxonomy" id="61149"/>
    <lineage>
        <taxon>Eukaryota</taxon>
        <taxon>Viridiplantae</taxon>
        <taxon>Streptophyta</taxon>
        <taxon>Embryophyta</taxon>
        <taxon>Tracheophyta</taxon>
        <taxon>Spermatophyta</taxon>
        <taxon>Magnoliopsida</taxon>
        <taxon>eudicotyledons</taxon>
        <taxon>Gunneridae</taxon>
        <taxon>Pentapetalae</taxon>
        <taxon>rosids</taxon>
        <taxon>fabids</taxon>
        <taxon>Malpighiales</taxon>
        <taxon>Rhizophoraceae</taxon>
        <taxon>Rhizophora</taxon>
    </lineage>
</organism>
<protein>
    <submittedName>
        <fullName evidence="1">Uncharacterized protein</fullName>
    </submittedName>
</protein>
<dbReference type="AlphaFoldDB" id="A0A2P2QEA6"/>
<reference evidence="1" key="1">
    <citation type="submission" date="2018-02" db="EMBL/GenBank/DDBJ databases">
        <title>Rhizophora mucronata_Transcriptome.</title>
        <authorList>
            <person name="Meera S.P."/>
            <person name="Sreeshan A."/>
            <person name="Augustine A."/>
        </authorList>
    </citation>
    <scope>NUCLEOTIDE SEQUENCE</scope>
    <source>
        <tissue evidence="1">Leaf</tissue>
    </source>
</reference>